<dbReference type="Proteomes" id="UP001357452">
    <property type="component" value="Unassembled WGS sequence"/>
</dbReference>
<keyword evidence="6" id="KW-1185">Reference proteome</keyword>
<comment type="caution">
    <text evidence="5">The sequence shown here is derived from an EMBL/GenBank/DDBJ whole genome shotgun (WGS) entry which is preliminary data.</text>
</comment>
<dbReference type="Gene3D" id="3.40.720.10">
    <property type="entry name" value="Alkaline Phosphatase, subunit A"/>
    <property type="match status" value="1"/>
</dbReference>
<keyword evidence="2" id="KW-0378">Hydrolase</keyword>
<dbReference type="PANTHER" id="PTHR43751">
    <property type="entry name" value="SULFATASE"/>
    <property type="match status" value="1"/>
</dbReference>
<dbReference type="RefSeq" id="WP_330974608.1">
    <property type="nucleotide sequence ID" value="NZ_JAZGLY010000004.1"/>
</dbReference>
<protein>
    <submittedName>
        <fullName evidence="5">Sulfatase-like hydrolase/transferase</fullName>
    </submittedName>
</protein>
<evidence type="ECO:0000313" key="6">
    <source>
        <dbReference type="Proteomes" id="UP001357452"/>
    </source>
</evidence>
<dbReference type="SUPFAM" id="SSF53649">
    <property type="entry name" value="Alkaline phosphatase-like"/>
    <property type="match status" value="1"/>
</dbReference>
<dbReference type="Gene3D" id="3.30.1120.10">
    <property type="match status" value="1"/>
</dbReference>
<evidence type="ECO:0000256" key="1">
    <source>
        <dbReference type="ARBA" id="ARBA00008779"/>
    </source>
</evidence>
<gene>
    <name evidence="5" type="ORF">V2H41_07930</name>
</gene>
<dbReference type="PANTHER" id="PTHR43751:SF6">
    <property type="entry name" value="N-ACETYLGALACTOSAMINE-6-O-SULFATASE"/>
    <property type="match status" value="1"/>
</dbReference>
<comment type="similarity">
    <text evidence="1">Belongs to the sulfatase family.</text>
</comment>
<dbReference type="InterPro" id="IPR000917">
    <property type="entry name" value="Sulfatase_N"/>
</dbReference>
<evidence type="ECO:0000313" key="5">
    <source>
        <dbReference type="EMBL" id="MEE6187198.1"/>
    </source>
</evidence>
<reference evidence="5 6" key="1">
    <citation type="submission" date="2024-01" db="EMBL/GenBank/DDBJ databases">
        <title>Niabella digestum sp. nov., isolated from waste digestion system.</title>
        <authorList>
            <person name="Zhang L."/>
        </authorList>
    </citation>
    <scope>NUCLEOTIDE SEQUENCE [LARGE SCALE GENOMIC DNA]</scope>
    <source>
        <strain evidence="5 6">A18</strain>
    </source>
</reference>
<keyword evidence="3" id="KW-0732">Signal</keyword>
<evidence type="ECO:0000256" key="2">
    <source>
        <dbReference type="ARBA" id="ARBA00022801"/>
    </source>
</evidence>
<dbReference type="InterPro" id="IPR017850">
    <property type="entry name" value="Alkaline_phosphatase_core_sf"/>
</dbReference>
<feature type="chain" id="PRO_5046630731" evidence="3">
    <location>
        <begin position="19"/>
        <end position="506"/>
    </location>
</feature>
<dbReference type="EMBL" id="JAZGLY010000004">
    <property type="protein sequence ID" value="MEE6187198.1"/>
    <property type="molecule type" value="Genomic_DNA"/>
</dbReference>
<proteinExistence type="inferred from homology"/>
<evidence type="ECO:0000256" key="3">
    <source>
        <dbReference type="SAM" id="SignalP"/>
    </source>
</evidence>
<organism evidence="5 6">
    <name type="scientific">Niabella digestorum</name>
    <dbReference type="NCBI Taxonomy" id="3117701"/>
    <lineage>
        <taxon>Bacteria</taxon>
        <taxon>Pseudomonadati</taxon>
        <taxon>Bacteroidota</taxon>
        <taxon>Chitinophagia</taxon>
        <taxon>Chitinophagales</taxon>
        <taxon>Chitinophagaceae</taxon>
        <taxon>Niabella</taxon>
    </lineage>
</organism>
<sequence>MRIIFTFLLGLATIVLSAQNTTKPNIVLIYADDIGIGDFSCYGAIAVKTPNTDRLAKEGIQFMNAHSVASTCTPSRYSLFTGEYAWRRKGTGIAAGDAGMIIKPHRYTLAKMFKQAGYVTAAVGKWHLGLGEETGKQDWNGLITPGPKEIGFDYSYIMAATGDRVPCVYVENQRVVNLDPKDSIQVSYVKNFPGEPTGKDNPELLTKLKPSHGHDMSIVNGISRIGYMKGGKSALWEDESIADSITTHAVQFIEQNKSKPFFLYFGTNDIHVPRYPHPRFVGKTDMGPRGDAIVQFDYSVGEVIKALERCGIRENTIIILTSDNGPVVDDGYQDEAVQRLKNHKPWGPYRGGKYSNFEAGTRVPFIVNWGNKLIPQKSEALVSQIDMLASMARLTGVDISSVKELDSEDQLDAWLGRDRKGREYVIGFGGSLTVLTHDWKYIEPNKGRVYNPLTNTELGNNSVEQLYDMRKDRGEYDNVAEENKIIVGMMKEILRKEKAKGVGMDL</sequence>
<dbReference type="PROSITE" id="PS00149">
    <property type="entry name" value="SULFATASE_2"/>
    <property type="match status" value="1"/>
</dbReference>
<dbReference type="InterPro" id="IPR052701">
    <property type="entry name" value="GAG_Ulvan_Degrading_Sulfatases"/>
</dbReference>
<feature type="signal peptide" evidence="3">
    <location>
        <begin position="1"/>
        <end position="18"/>
    </location>
</feature>
<dbReference type="PROSITE" id="PS00523">
    <property type="entry name" value="SULFATASE_1"/>
    <property type="match status" value="1"/>
</dbReference>
<name>A0ABU7RGS0_9BACT</name>
<dbReference type="InterPro" id="IPR024607">
    <property type="entry name" value="Sulfatase_CS"/>
</dbReference>
<dbReference type="Pfam" id="PF00884">
    <property type="entry name" value="Sulfatase"/>
    <property type="match status" value="1"/>
</dbReference>
<evidence type="ECO:0000259" key="4">
    <source>
        <dbReference type="Pfam" id="PF00884"/>
    </source>
</evidence>
<accession>A0ABU7RGS0</accession>
<feature type="domain" description="Sulfatase N-terminal" evidence="4">
    <location>
        <begin position="24"/>
        <end position="397"/>
    </location>
</feature>